<keyword evidence="5" id="KW-0479">Metal-binding</keyword>
<comment type="caution">
    <text evidence="15">The sequence shown here is derived from an EMBL/GenBank/DDBJ whole genome shotgun (WGS) entry which is preliminary data.</text>
</comment>
<feature type="region of interest" description="Disordered" evidence="12">
    <location>
        <begin position="79"/>
        <end position="133"/>
    </location>
</feature>
<keyword evidence="11" id="KW-0472">Membrane</keyword>
<dbReference type="Pfam" id="PF03372">
    <property type="entry name" value="Exo_endo_phos"/>
    <property type="match status" value="1"/>
</dbReference>
<comment type="subcellular location">
    <subcellularLocation>
        <location evidence="1">Membrane</location>
        <topology evidence="1">Multi-pass membrane protein</topology>
    </subcellularLocation>
</comment>
<feature type="signal peptide" evidence="13">
    <location>
        <begin position="1"/>
        <end position="23"/>
    </location>
</feature>
<evidence type="ECO:0000256" key="5">
    <source>
        <dbReference type="ARBA" id="ARBA00022723"/>
    </source>
</evidence>
<dbReference type="InterPro" id="IPR017766">
    <property type="entry name" value="Sphingomyelinase/PLipase_C"/>
</dbReference>
<protein>
    <recommendedName>
        <fullName evidence="14">Endonuclease/exonuclease/phosphatase domain-containing protein</fullName>
    </recommendedName>
</protein>
<dbReference type="PANTHER" id="PTHR16320">
    <property type="entry name" value="SPHINGOMYELINASE FAMILY MEMBER"/>
    <property type="match status" value="1"/>
</dbReference>
<keyword evidence="8" id="KW-0746">Sphingolipid metabolism</keyword>
<keyword evidence="4" id="KW-0812">Transmembrane</keyword>
<feature type="chain" id="PRO_5014760075" description="Endonuclease/exonuclease/phosphatase domain-containing protein" evidence="13">
    <location>
        <begin position="24"/>
        <end position="416"/>
    </location>
</feature>
<keyword evidence="13" id="KW-0732">Signal</keyword>
<name>A0A2M7G0A4_9BACT</name>
<evidence type="ECO:0000256" key="3">
    <source>
        <dbReference type="ARBA" id="ARBA00004991"/>
    </source>
</evidence>
<evidence type="ECO:0000256" key="2">
    <source>
        <dbReference type="ARBA" id="ARBA00004760"/>
    </source>
</evidence>
<evidence type="ECO:0000256" key="1">
    <source>
        <dbReference type="ARBA" id="ARBA00004141"/>
    </source>
</evidence>
<dbReference type="SUPFAM" id="SSF56219">
    <property type="entry name" value="DNase I-like"/>
    <property type="match status" value="1"/>
</dbReference>
<evidence type="ECO:0000256" key="12">
    <source>
        <dbReference type="SAM" id="MobiDB-lite"/>
    </source>
</evidence>
<dbReference type="GO" id="GO:0004767">
    <property type="term" value="F:sphingomyelin phosphodiesterase activity"/>
    <property type="evidence" value="ECO:0007669"/>
    <property type="project" value="InterPro"/>
</dbReference>
<dbReference type="GO" id="GO:0016020">
    <property type="term" value="C:membrane"/>
    <property type="evidence" value="ECO:0007669"/>
    <property type="project" value="UniProtKB-SubCell"/>
</dbReference>
<proteinExistence type="predicted"/>
<keyword evidence="9" id="KW-1133">Transmembrane helix</keyword>
<evidence type="ECO:0000256" key="9">
    <source>
        <dbReference type="ARBA" id="ARBA00022989"/>
    </source>
</evidence>
<dbReference type="CDD" id="cd09078">
    <property type="entry name" value="nSMase"/>
    <property type="match status" value="1"/>
</dbReference>
<dbReference type="Gene3D" id="3.60.10.10">
    <property type="entry name" value="Endonuclease/exonuclease/phosphatase"/>
    <property type="match status" value="1"/>
</dbReference>
<evidence type="ECO:0000256" key="8">
    <source>
        <dbReference type="ARBA" id="ARBA00022919"/>
    </source>
</evidence>
<reference evidence="15 16" key="1">
    <citation type="submission" date="2017-09" db="EMBL/GenBank/DDBJ databases">
        <title>Depth-based differentiation of microbial function through sediment-hosted aquifers and enrichment of novel symbionts in the deep terrestrial subsurface.</title>
        <authorList>
            <person name="Probst A.J."/>
            <person name="Ladd B."/>
            <person name="Jarett J.K."/>
            <person name="Geller-Mcgrath D.E."/>
            <person name="Sieber C.M."/>
            <person name="Emerson J.B."/>
            <person name="Anantharaman K."/>
            <person name="Thomas B.C."/>
            <person name="Malmstrom R."/>
            <person name="Stieglmeier M."/>
            <person name="Klingl A."/>
            <person name="Woyke T."/>
            <person name="Ryan C.M."/>
            <person name="Banfield J.F."/>
        </authorList>
    </citation>
    <scope>NUCLEOTIDE SEQUENCE [LARGE SCALE GENOMIC DNA]</scope>
    <source>
        <strain evidence="15">CG17_big_fil_post_rev_8_21_14_2_50_48_46</strain>
    </source>
</reference>
<comment type="pathway">
    <text evidence="2">Lipid metabolism; sphingolipid metabolism.</text>
</comment>
<feature type="compositionally biased region" description="Low complexity" evidence="12">
    <location>
        <begin position="119"/>
        <end position="133"/>
    </location>
</feature>
<keyword evidence="6" id="KW-0378">Hydrolase</keyword>
<dbReference type="PROSITE" id="PS51257">
    <property type="entry name" value="PROKAR_LIPOPROTEIN"/>
    <property type="match status" value="1"/>
</dbReference>
<dbReference type="GO" id="GO:0046872">
    <property type="term" value="F:metal ion binding"/>
    <property type="evidence" value="ECO:0007669"/>
    <property type="project" value="UniProtKB-KW"/>
</dbReference>
<keyword evidence="7" id="KW-0460">Magnesium</keyword>
<feature type="compositionally biased region" description="Polar residues" evidence="12">
    <location>
        <begin position="79"/>
        <end position="99"/>
    </location>
</feature>
<dbReference type="PANTHER" id="PTHR16320:SF24">
    <property type="entry name" value="PHOSPHODIESTERASE, PUTATIVE-RELATED"/>
    <property type="match status" value="1"/>
</dbReference>
<evidence type="ECO:0000256" key="4">
    <source>
        <dbReference type="ARBA" id="ARBA00022692"/>
    </source>
</evidence>
<evidence type="ECO:0000256" key="13">
    <source>
        <dbReference type="SAM" id="SignalP"/>
    </source>
</evidence>
<accession>A0A2M7G0A4</accession>
<dbReference type="InterPro" id="IPR036691">
    <property type="entry name" value="Endo/exonu/phosph_ase_sf"/>
</dbReference>
<organism evidence="15 16">
    <name type="scientific">bacterium (Candidatus Blackallbacteria) CG17_big_fil_post_rev_8_21_14_2_50_48_46</name>
    <dbReference type="NCBI Taxonomy" id="2014261"/>
    <lineage>
        <taxon>Bacteria</taxon>
        <taxon>Candidatus Blackallbacteria</taxon>
    </lineage>
</organism>
<evidence type="ECO:0000256" key="6">
    <source>
        <dbReference type="ARBA" id="ARBA00022801"/>
    </source>
</evidence>
<feature type="domain" description="Endonuclease/exonuclease/phosphatase" evidence="14">
    <location>
        <begin position="151"/>
        <end position="368"/>
    </location>
</feature>
<evidence type="ECO:0000256" key="7">
    <source>
        <dbReference type="ARBA" id="ARBA00022842"/>
    </source>
</evidence>
<dbReference type="Proteomes" id="UP000231019">
    <property type="component" value="Unassembled WGS sequence"/>
</dbReference>
<keyword evidence="10" id="KW-0443">Lipid metabolism</keyword>
<dbReference type="GO" id="GO:0006665">
    <property type="term" value="P:sphingolipid metabolic process"/>
    <property type="evidence" value="ECO:0007669"/>
    <property type="project" value="UniProtKB-KW"/>
</dbReference>
<evidence type="ECO:0000256" key="10">
    <source>
        <dbReference type="ARBA" id="ARBA00023098"/>
    </source>
</evidence>
<comment type="pathway">
    <text evidence="3">Sphingolipid metabolism.</text>
</comment>
<evidence type="ECO:0000256" key="11">
    <source>
        <dbReference type="ARBA" id="ARBA00023136"/>
    </source>
</evidence>
<evidence type="ECO:0000259" key="14">
    <source>
        <dbReference type="Pfam" id="PF03372"/>
    </source>
</evidence>
<dbReference type="EMBL" id="PFFQ01000053">
    <property type="protein sequence ID" value="PIW15154.1"/>
    <property type="molecule type" value="Genomic_DNA"/>
</dbReference>
<gene>
    <name evidence="15" type="ORF">COW36_17160</name>
</gene>
<dbReference type="AlphaFoldDB" id="A0A2M7G0A4"/>
<dbReference type="InterPro" id="IPR038772">
    <property type="entry name" value="Sph/SMPD2-like"/>
</dbReference>
<sequence length="416" mass="46201">MGKTVIIKKLLALGLLGLLTACGQSPMVAGAFYGQQGLNSQINPYGSAQTSGAYPTDSSYGFASTGSYTDPNAYATNSYTDPNAYNTTPQNTYTSNNYDASLPPDVASGNSAYNLPADPALAQPSPTPSAATPMTPVPAQLKDSKGELKILTLNVWGLPSILVKDRKARFERLGQTLNDYDVVTLQETFSNDIEVLRKSTRFPYHLRWNNSGLKLGSGLYVLSKYPIIRNDFRQFGNCTVADCLARKGVLFTRIDHPSLGAIDVYTTHYQAENKPVAEKIRINEDNKVLQEFIAQNNSPYPTVITGDFNMIPDYPEYLDLNRRLPLIDVWRTLHPQDPGYTSDPSNLYKKGKTQGTRLDYIHVLKQNTYKTSLIEAQVTHNKPIEGYFLSDHFGVSARLQFETLYSTELKNHPSQK</sequence>
<evidence type="ECO:0000313" key="16">
    <source>
        <dbReference type="Proteomes" id="UP000231019"/>
    </source>
</evidence>
<evidence type="ECO:0000313" key="15">
    <source>
        <dbReference type="EMBL" id="PIW15154.1"/>
    </source>
</evidence>
<dbReference type="GO" id="GO:0005576">
    <property type="term" value="C:extracellular region"/>
    <property type="evidence" value="ECO:0007669"/>
    <property type="project" value="InterPro"/>
</dbReference>
<dbReference type="InterPro" id="IPR005135">
    <property type="entry name" value="Endo/exonuclease/phosphatase"/>
</dbReference>